<evidence type="ECO:0000256" key="7">
    <source>
        <dbReference type="ARBA" id="ARBA00023002"/>
    </source>
</evidence>
<dbReference type="PROSITE" id="PS00086">
    <property type="entry name" value="CYTOCHROME_P450"/>
    <property type="match status" value="1"/>
</dbReference>
<comment type="cofactor">
    <cofactor evidence="1 10">
        <name>heme</name>
        <dbReference type="ChEBI" id="CHEBI:30413"/>
    </cofactor>
</comment>
<keyword evidence="14" id="KW-1185">Reference proteome</keyword>
<dbReference type="STRING" id="49390.A0A068VLD7"/>
<dbReference type="PANTHER" id="PTHR24286:SF366">
    <property type="entry name" value="BETA-AMYRIN 28-OXIDASE"/>
    <property type="match status" value="1"/>
</dbReference>
<accession>A0A068VLD7</accession>
<dbReference type="SUPFAM" id="SSF48264">
    <property type="entry name" value="Cytochrome P450"/>
    <property type="match status" value="1"/>
</dbReference>
<evidence type="ECO:0000256" key="4">
    <source>
        <dbReference type="ARBA" id="ARBA00022692"/>
    </source>
</evidence>
<gene>
    <name evidence="13" type="ORF">GSCOC_T00008179001</name>
</gene>
<organism evidence="13 14">
    <name type="scientific">Coffea canephora</name>
    <name type="common">Robusta coffee</name>
    <dbReference type="NCBI Taxonomy" id="49390"/>
    <lineage>
        <taxon>Eukaryota</taxon>
        <taxon>Viridiplantae</taxon>
        <taxon>Streptophyta</taxon>
        <taxon>Embryophyta</taxon>
        <taxon>Tracheophyta</taxon>
        <taxon>Spermatophyta</taxon>
        <taxon>Magnoliopsida</taxon>
        <taxon>eudicotyledons</taxon>
        <taxon>Gunneridae</taxon>
        <taxon>Pentapetalae</taxon>
        <taxon>asterids</taxon>
        <taxon>lamiids</taxon>
        <taxon>Gentianales</taxon>
        <taxon>Rubiaceae</taxon>
        <taxon>Ixoroideae</taxon>
        <taxon>Gardenieae complex</taxon>
        <taxon>Bertiereae - Coffeeae clade</taxon>
        <taxon>Coffeeae</taxon>
        <taxon>Coffea</taxon>
    </lineage>
</organism>
<feature type="binding site" description="axial binding residue" evidence="10">
    <location>
        <position position="419"/>
    </location>
    <ligand>
        <name>heme</name>
        <dbReference type="ChEBI" id="CHEBI:30413"/>
    </ligand>
    <ligandPart>
        <name>Fe</name>
        <dbReference type="ChEBI" id="CHEBI:18248"/>
    </ligandPart>
</feature>
<dbReference type="PANTHER" id="PTHR24286">
    <property type="entry name" value="CYTOCHROME P450 26"/>
    <property type="match status" value="1"/>
</dbReference>
<dbReference type="EMBL" id="HG743723">
    <property type="protein sequence ID" value="CDP21516.1"/>
    <property type="molecule type" value="Genomic_DNA"/>
</dbReference>
<keyword evidence="7 11" id="KW-0560">Oxidoreductase</keyword>
<evidence type="ECO:0000256" key="11">
    <source>
        <dbReference type="RuleBase" id="RU000461"/>
    </source>
</evidence>
<dbReference type="InterPro" id="IPR017972">
    <property type="entry name" value="Cyt_P450_CS"/>
</dbReference>
<evidence type="ECO:0000256" key="10">
    <source>
        <dbReference type="PIRSR" id="PIRSR602401-1"/>
    </source>
</evidence>
<dbReference type="AlphaFoldDB" id="A0A068VLD7"/>
<dbReference type="GO" id="GO:0016125">
    <property type="term" value="P:sterol metabolic process"/>
    <property type="evidence" value="ECO:0007669"/>
    <property type="project" value="TreeGrafter"/>
</dbReference>
<dbReference type="Proteomes" id="UP000295252">
    <property type="component" value="Unassembled WGS sequence"/>
</dbReference>
<evidence type="ECO:0000256" key="5">
    <source>
        <dbReference type="ARBA" id="ARBA00022723"/>
    </source>
</evidence>
<comment type="subcellular location">
    <subcellularLocation>
        <location evidence="2">Membrane</location>
        <topology evidence="2">Single-pass membrane protein</topology>
    </subcellularLocation>
</comment>
<evidence type="ECO:0000256" key="3">
    <source>
        <dbReference type="ARBA" id="ARBA00010617"/>
    </source>
</evidence>
<keyword evidence="5 10" id="KW-0479">Metal-binding</keyword>
<dbReference type="PhylomeDB" id="A0A068VLD7"/>
<dbReference type="GO" id="GO:0016712">
    <property type="term" value="F:oxidoreductase activity, acting on paired donors, with incorporation or reduction of molecular oxygen, reduced flavin or flavoprotein as one donor, and incorporation of one atom of oxygen"/>
    <property type="evidence" value="ECO:0007669"/>
    <property type="project" value="UniProtKB-ARBA"/>
</dbReference>
<keyword evidence="10 11" id="KW-0349">Heme</keyword>
<dbReference type="CDD" id="cd11043">
    <property type="entry name" value="CYP90-like"/>
    <property type="match status" value="1"/>
</dbReference>
<dbReference type="Pfam" id="PF00067">
    <property type="entry name" value="p450"/>
    <property type="match status" value="1"/>
</dbReference>
<dbReference type="Gramene" id="CDP21516">
    <property type="protein sequence ID" value="CDP21516"/>
    <property type="gene ID" value="GSCOC_T00008179001"/>
</dbReference>
<dbReference type="InterPro" id="IPR036396">
    <property type="entry name" value="Cyt_P450_sf"/>
</dbReference>
<dbReference type="GO" id="GO:0020037">
    <property type="term" value="F:heme binding"/>
    <property type="evidence" value="ECO:0007669"/>
    <property type="project" value="InterPro"/>
</dbReference>
<name>A0A068VLD7_COFCA</name>
<evidence type="ECO:0000256" key="9">
    <source>
        <dbReference type="ARBA" id="ARBA00023136"/>
    </source>
</evidence>
<dbReference type="InterPro" id="IPR001128">
    <property type="entry name" value="Cyt_P450"/>
</dbReference>
<keyword evidence="8 10" id="KW-0408">Iron</keyword>
<evidence type="ECO:0000256" key="1">
    <source>
        <dbReference type="ARBA" id="ARBA00001971"/>
    </source>
</evidence>
<keyword evidence="6" id="KW-1133">Transmembrane helix</keyword>
<evidence type="ECO:0000313" key="13">
    <source>
        <dbReference type="EMBL" id="CDP21516.1"/>
    </source>
</evidence>
<dbReference type="PRINTS" id="PR00463">
    <property type="entry name" value="EP450I"/>
</dbReference>
<evidence type="ECO:0000256" key="12">
    <source>
        <dbReference type="SAM" id="MobiDB-lite"/>
    </source>
</evidence>
<dbReference type="GO" id="GO:0016020">
    <property type="term" value="C:membrane"/>
    <property type="evidence" value="ECO:0007669"/>
    <property type="project" value="UniProtKB-SubCell"/>
</dbReference>
<dbReference type="InParanoid" id="A0A068VLD7"/>
<evidence type="ECO:0000256" key="6">
    <source>
        <dbReference type="ARBA" id="ARBA00022989"/>
    </source>
</evidence>
<keyword evidence="9" id="KW-0472">Membrane</keyword>
<evidence type="ECO:0000256" key="2">
    <source>
        <dbReference type="ARBA" id="ARBA00004167"/>
    </source>
</evidence>
<dbReference type="GO" id="GO:0005506">
    <property type="term" value="F:iron ion binding"/>
    <property type="evidence" value="ECO:0007669"/>
    <property type="project" value="InterPro"/>
</dbReference>
<feature type="region of interest" description="Disordered" evidence="12">
    <location>
        <begin position="17"/>
        <end position="36"/>
    </location>
</feature>
<keyword evidence="11" id="KW-0503">Monooxygenase</keyword>
<evidence type="ECO:0000256" key="8">
    <source>
        <dbReference type="ARBA" id="ARBA00023004"/>
    </source>
</evidence>
<dbReference type="OrthoDB" id="1372046at2759"/>
<sequence>MVIVKHLNEHKLLNDPDKSRPVISSAEKPRLPPGRSGWPLAGETLDFFSRANQGCLHKFVADRRKKFSSNIFRTSLIGFPVAILCDAEGNKFLFSNENKLFKHWLPSAFDKLFPKSNNKLNTEHSKSLRKLPAFILKGDVLREYVGEMDEVMKHHLQTDWNCQRVKVSDVARKFIFKLECHIFLGIENQGKIDKLLKGIEEVTDGMHSVPLDVPGSAFRRAIKASKLMREEFEEMVRQRKIDRLDSSSGKDFISHALQATDDNGQLFNEADIASHLLGALQAAYGTLHHTITNIMMYLTDHPDVYNLVLREQKEIARLKKSKERLSWEDLRKMKYSWNVACEALRLKSPALGGFKEAITDVDYGGYTIPQGWMMHWNAHATHMNPEYFPNPEKFDPSRFQGDGPSSYTFVPFGGGAHMCPGYEYARLAICIFLHYPITRPAQGLPVLLYPL</sequence>
<protein>
    <submittedName>
        <fullName evidence="13">DH200=94 genomic scaffold, scaffold_4639</fullName>
    </submittedName>
</protein>
<proteinExistence type="inferred from homology"/>
<comment type="similarity">
    <text evidence="3 11">Belongs to the cytochrome P450 family.</text>
</comment>
<reference evidence="14" key="1">
    <citation type="journal article" date="2014" name="Science">
        <title>The coffee genome provides insight into the convergent evolution of caffeine biosynthesis.</title>
        <authorList>
            <person name="Denoeud F."/>
            <person name="Carretero-Paulet L."/>
            <person name="Dereeper A."/>
            <person name="Droc G."/>
            <person name="Guyot R."/>
            <person name="Pietrella M."/>
            <person name="Zheng C."/>
            <person name="Alberti A."/>
            <person name="Anthony F."/>
            <person name="Aprea G."/>
            <person name="Aury J.M."/>
            <person name="Bento P."/>
            <person name="Bernard M."/>
            <person name="Bocs S."/>
            <person name="Campa C."/>
            <person name="Cenci A."/>
            <person name="Combes M.C."/>
            <person name="Crouzillat D."/>
            <person name="Da Silva C."/>
            <person name="Daddiego L."/>
            <person name="De Bellis F."/>
            <person name="Dussert S."/>
            <person name="Garsmeur O."/>
            <person name="Gayraud T."/>
            <person name="Guignon V."/>
            <person name="Jahn K."/>
            <person name="Jamilloux V."/>
            <person name="Joet T."/>
            <person name="Labadie K."/>
            <person name="Lan T."/>
            <person name="Leclercq J."/>
            <person name="Lepelley M."/>
            <person name="Leroy T."/>
            <person name="Li L.T."/>
            <person name="Librado P."/>
            <person name="Lopez L."/>
            <person name="Munoz A."/>
            <person name="Noel B."/>
            <person name="Pallavicini A."/>
            <person name="Perrotta G."/>
            <person name="Poncet V."/>
            <person name="Pot D."/>
            <person name="Priyono X."/>
            <person name="Rigoreau M."/>
            <person name="Rouard M."/>
            <person name="Rozas J."/>
            <person name="Tranchant-Dubreuil C."/>
            <person name="VanBuren R."/>
            <person name="Zhang Q."/>
            <person name="Andrade A.C."/>
            <person name="Argout X."/>
            <person name="Bertrand B."/>
            <person name="de Kochko A."/>
            <person name="Graziosi G."/>
            <person name="Henry R.J."/>
            <person name="Jayarama X."/>
            <person name="Ming R."/>
            <person name="Nagai C."/>
            <person name="Rounsley S."/>
            <person name="Sankoff D."/>
            <person name="Giuliano G."/>
            <person name="Albert V.A."/>
            <person name="Wincker P."/>
            <person name="Lashermes P."/>
        </authorList>
    </citation>
    <scope>NUCLEOTIDE SEQUENCE [LARGE SCALE GENOMIC DNA]</scope>
    <source>
        <strain evidence="14">cv. DH200-94</strain>
    </source>
</reference>
<dbReference type="FunFam" id="1.10.630.10:FF:000022">
    <property type="entry name" value="Taxadiene 5-alpha hydroxylase"/>
    <property type="match status" value="1"/>
</dbReference>
<evidence type="ECO:0000313" key="14">
    <source>
        <dbReference type="Proteomes" id="UP000295252"/>
    </source>
</evidence>
<dbReference type="OMA" id="KLECHIF"/>
<dbReference type="Gene3D" id="1.10.630.10">
    <property type="entry name" value="Cytochrome P450"/>
    <property type="match status" value="1"/>
</dbReference>
<dbReference type="InterPro" id="IPR002401">
    <property type="entry name" value="Cyt_P450_E_grp-I"/>
</dbReference>
<keyword evidence="4" id="KW-0812">Transmembrane</keyword>